<name>A0A6L3UXZ5_9BACI</name>
<organism evidence="1 2">
    <name type="scientific">Cytobacillus depressus</name>
    <dbReference type="NCBI Taxonomy" id="1602942"/>
    <lineage>
        <taxon>Bacteria</taxon>
        <taxon>Bacillati</taxon>
        <taxon>Bacillota</taxon>
        <taxon>Bacilli</taxon>
        <taxon>Bacillales</taxon>
        <taxon>Bacillaceae</taxon>
        <taxon>Cytobacillus</taxon>
    </lineage>
</organism>
<evidence type="ECO:0000313" key="2">
    <source>
        <dbReference type="Proteomes" id="UP000481030"/>
    </source>
</evidence>
<comment type="caution">
    <text evidence="1">The sequence shown here is derived from an EMBL/GenBank/DDBJ whole genome shotgun (WGS) entry which is preliminary data.</text>
</comment>
<dbReference type="EMBL" id="WBOS01000022">
    <property type="protein sequence ID" value="KAB2328982.1"/>
    <property type="molecule type" value="Genomic_DNA"/>
</dbReference>
<protein>
    <submittedName>
        <fullName evidence="1">Uncharacterized protein</fullName>
    </submittedName>
</protein>
<sequence length="75" mass="8714">MAGAYQSPDTYVTYFPSSNEGTVELYRKHGSHTEFVIRLNDRVVAVTDKHLAFHWLLALVQPEHHGDVHRLYMEM</sequence>
<accession>A0A6L3UXZ5</accession>
<gene>
    <name evidence="1" type="ORF">F7731_23825</name>
</gene>
<dbReference type="Proteomes" id="UP000481030">
    <property type="component" value="Unassembled WGS sequence"/>
</dbReference>
<dbReference type="AlphaFoldDB" id="A0A6L3UXZ5"/>
<proteinExistence type="predicted"/>
<evidence type="ECO:0000313" key="1">
    <source>
        <dbReference type="EMBL" id="KAB2328982.1"/>
    </source>
</evidence>
<keyword evidence="2" id="KW-1185">Reference proteome</keyword>
<dbReference type="RefSeq" id="WP_151537280.1">
    <property type="nucleotide sequence ID" value="NZ_WBOS01000022.1"/>
</dbReference>
<reference evidence="1 2" key="1">
    <citation type="journal article" date="2016" name="Antonie Van Leeuwenhoek">
        <title>Bacillus depressus sp. nov., isolated from soil of a sunflower field.</title>
        <authorList>
            <person name="Wei X."/>
            <person name="Xin D."/>
            <person name="Xin Y."/>
            <person name="Zhang H."/>
            <person name="Wang T."/>
            <person name="Zhang J."/>
        </authorList>
    </citation>
    <scope>NUCLEOTIDE SEQUENCE [LARGE SCALE GENOMIC DNA]</scope>
    <source>
        <strain evidence="1 2">BZ1</strain>
    </source>
</reference>